<proteinExistence type="predicted"/>
<name>E6MRT0_9BACT</name>
<dbReference type="STRING" id="888832.HMPREF9420_2198"/>
<gene>
    <name evidence="1" type="ORF">HMPREF9420_2198</name>
</gene>
<accession>E6MRT0</accession>
<protein>
    <submittedName>
        <fullName evidence="1">Uncharacterized protein</fullName>
    </submittedName>
</protein>
<keyword evidence="2" id="KW-1185">Reference proteome</keyword>
<organism evidence="1 2">
    <name type="scientific">Segatella salivae DSM 15606</name>
    <dbReference type="NCBI Taxonomy" id="888832"/>
    <lineage>
        <taxon>Bacteria</taxon>
        <taxon>Pseudomonadati</taxon>
        <taxon>Bacteroidota</taxon>
        <taxon>Bacteroidia</taxon>
        <taxon>Bacteroidales</taxon>
        <taxon>Prevotellaceae</taxon>
        <taxon>Segatella</taxon>
    </lineage>
</organism>
<dbReference type="Proteomes" id="UP000003874">
    <property type="component" value="Unassembled WGS sequence"/>
</dbReference>
<comment type="caution">
    <text evidence="1">The sequence shown here is derived from an EMBL/GenBank/DDBJ whole genome shotgun (WGS) entry which is preliminary data.</text>
</comment>
<dbReference type="AlphaFoldDB" id="E6MRT0"/>
<dbReference type="EMBL" id="AEQO01000174">
    <property type="protein sequence ID" value="EFV03651.1"/>
    <property type="molecule type" value="Genomic_DNA"/>
</dbReference>
<evidence type="ECO:0000313" key="1">
    <source>
        <dbReference type="EMBL" id="EFV03651.1"/>
    </source>
</evidence>
<reference evidence="1 2" key="1">
    <citation type="submission" date="2010-12" db="EMBL/GenBank/DDBJ databases">
        <authorList>
            <person name="Muzny D."/>
            <person name="Qin X."/>
            <person name="Deng J."/>
            <person name="Jiang H."/>
            <person name="Liu Y."/>
            <person name="Qu J."/>
            <person name="Song X.-Z."/>
            <person name="Zhang L."/>
            <person name="Thornton R."/>
            <person name="Coyle M."/>
            <person name="Francisco L."/>
            <person name="Jackson L."/>
            <person name="Javaid M."/>
            <person name="Korchina V."/>
            <person name="Kovar C."/>
            <person name="Mata R."/>
            <person name="Mathew T."/>
            <person name="Ngo R."/>
            <person name="Nguyen L."/>
            <person name="Nguyen N."/>
            <person name="Okwuonu G."/>
            <person name="Ongeri F."/>
            <person name="Pham C."/>
            <person name="Simmons D."/>
            <person name="Wilczek-Boney K."/>
            <person name="Hale W."/>
            <person name="Jakkamsetti A."/>
            <person name="Pham P."/>
            <person name="Ruth R."/>
            <person name="San Lucas F."/>
            <person name="Warren J."/>
            <person name="Zhang J."/>
            <person name="Zhao Z."/>
            <person name="Zhou C."/>
            <person name="Zhu D."/>
            <person name="Lee S."/>
            <person name="Bess C."/>
            <person name="Blankenburg K."/>
            <person name="Forbes L."/>
            <person name="Fu Q."/>
            <person name="Gubbala S."/>
            <person name="Hirani K."/>
            <person name="Jayaseelan J.C."/>
            <person name="Lara F."/>
            <person name="Munidasa M."/>
            <person name="Palculict T."/>
            <person name="Patil S."/>
            <person name="Pu L.-L."/>
            <person name="Saada N."/>
            <person name="Tang L."/>
            <person name="Weissenberger G."/>
            <person name="Zhu Y."/>
            <person name="Hemphill L."/>
            <person name="Shang Y."/>
            <person name="Youmans B."/>
            <person name="Ayvaz T."/>
            <person name="Ross M."/>
            <person name="Santibanez J."/>
            <person name="Aqrawi P."/>
            <person name="Gross S."/>
            <person name="Joshi V."/>
            <person name="Fowler G."/>
            <person name="Nazareth L."/>
            <person name="Reid J."/>
            <person name="Worley K."/>
            <person name="Petrosino J."/>
            <person name="Highlander S."/>
            <person name="Gibbs R."/>
        </authorList>
    </citation>
    <scope>NUCLEOTIDE SEQUENCE [LARGE SCALE GENOMIC DNA]</scope>
    <source>
        <strain evidence="1 2">DSM 15606</strain>
    </source>
</reference>
<sequence>MLLSKLITTFTTEIVVCISTYVQRTLSDHERYQKTQNVIRHWEAHHE</sequence>
<evidence type="ECO:0000313" key="2">
    <source>
        <dbReference type="Proteomes" id="UP000003874"/>
    </source>
</evidence>
<dbReference type="HOGENOM" id="CLU_3171756_0_0_10"/>